<dbReference type="Gene3D" id="3.40.309.10">
    <property type="entry name" value="Aldehyde Dehydrogenase, Chain A, domain 2"/>
    <property type="match status" value="1"/>
</dbReference>
<dbReference type="EMBL" id="JAFBBK010000001">
    <property type="protein sequence ID" value="MBM7417448.1"/>
    <property type="molecule type" value="Genomic_DNA"/>
</dbReference>
<evidence type="ECO:0000256" key="1">
    <source>
        <dbReference type="ARBA" id="ARBA00009986"/>
    </source>
</evidence>
<dbReference type="PANTHER" id="PTHR42804:SF1">
    <property type="entry name" value="ALDEHYDE DEHYDROGENASE-RELATED"/>
    <property type="match status" value="1"/>
</dbReference>
<proteinExistence type="inferred from homology"/>
<organism evidence="6 7">
    <name type="scientific">Rhodococcoides corynebacterioides</name>
    <dbReference type="NCBI Taxonomy" id="53972"/>
    <lineage>
        <taxon>Bacteria</taxon>
        <taxon>Bacillati</taxon>
        <taxon>Actinomycetota</taxon>
        <taxon>Actinomycetes</taxon>
        <taxon>Mycobacteriales</taxon>
        <taxon>Nocardiaceae</taxon>
        <taxon>Rhodococcoides</taxon>
    </lineage>
</organism>
<keyword evidence="2 4" id="KW-0560">Oxidoreductase</keyword>
<keyword evidence="7" id="KW-1185">Reference proteome</keyword>
<dbReference type="InterPro" id="IPR015590">
    <property type="entry name" value="Aldehyde_DH_dom"/>
</dbReference>
<dbReference type="InterPro" id="IPR016162">
    <property type="entry name" value="Ald_DH_N"/>
</dbReference>
<dbReference type="InterPro" id="IPR029510">
    <property type="entry name" value="Ald_DH_CS_GLU"/>
</dbReference>
<evidence type="ECO:0000256" key="4">
    <source>
        <dbReference type="RuleBase" id="RU003345"/>
    </source>
</evidence>
<evidence type="ECO:0000313" key="7">
    <source>
        <dbReference type="Proteomes" id="UP000703038"/>
    </source>
</evidence>
<accession>A0ABS2KZS3</accession>
<dbReference type="SUPFAM" id="SSF53720">
    <property type="entry name" value="ALDH-like"/>
    <property type="match status" value="1"/>
</dbReference>
<dbReference type="Gene3D" id="3.40.605.10">
    <property type="entry name" value="Aldehyde Dehydrogenase, Chain A, domain 1"/>
    <property type="match status" value="1"/>
</dbReference>
<protein>
    <submittedName>
        <fullName evidence="6">Acyl-CoA reductase-like NAD-dependent aldehyde dehydrogenase</fullName>
    </submittedName>
</protein>
<evidence type="ECO:0000256" key="3">
    <source>
        <dbReference type="PROSITE-ProRule" id="PRU10007"/>
    </source>
</evidence>
<dbReference type="InterPro" id="IPR016163">
    <property type="entry name" value="Ald_DH_C"/>
</dbReference>
<sequence length="488" mass="51244">MTDSGIPQHHASQIFVGGTWRAPTGSRRIAVENPATGEIVADIPEAGPEDAATSVALAAEAFDKGVWSGLDITERGKVLTRVADLLDEHRDQFIEYVVRDLGSARAFAAFVHDISIDIWRDYARRGDEVALETVETGPDGRTVLLRKEPVGTVLAVVPWNGPIVLASLKLAPALLAGCSVVMKPAPETPLAPLLLADILAEAGVPEGVVSILPGGRELGEALQAQPGLDMVSFTGGTEAGKAVMGVAAKNLQRMTLELGGKSAAIVLDDVEPVDVMPALAAGMLGGSGQVCTALTRVLVSKERHDVWRDALKELFESQVIGDPDDEATTYGPLASQAQMTRVLARIQDAEDDGGVIVTGGEALDRPGYFIAPTLVDGVTTNMRVAQEEVFGPVFALMVYEDVEDAIRIANDSQFGLSGAVMTHDIAAGVEIGRRIRTGTFSVNGFGAHMSFPFGGYKQSGMGREGGAAGLDSFLEIKQIALPAGAQLS</sequence>
<dbReference type="PROSITE" id="PS00687">
    <property type="entry name" value="ALDEHYDE_DEHYDR_GLU"/>
    <property type="match status" value="1"/>
</dbReference>
<name>A0ABS2KZS3_9NOCA</name>
<feature type="domain" description="Aldehyde dehydrogenase" evidence="5">
    <location>
        <begin position="20"/>
        <end position="479"/>
    </location>
</feature>
<reference evidence="6 7" key="1">
    <citation type="submission" date="2021-01" db="EMBL/GenBank/DDBJ databases">
        <title>Genomics of switchgrass bacterial isolates.</title>
        <authorList>
            <person name="Shade A."/>
        </authorList>
    </citation>
    <scope>NUCLEOTIDE SEQUENCE [LARGE SCALE GENOMIC DNA]</scope>
    <source>
        <strain evidence="6 7">PvP111</strain>
    </source>
</reference>
<dbReference type="InterPro" id="IPR016161">
    <property type="entry name" value="Ald_DH/histidinol_DH"/>
</dbReference>
<dbReference type="Proteomes" id="UP000703038">
    <property type="component" value="Unassembled WGS sequence"/>
</dbReference>
<dbReference type="RefSeq" id="WP_204870115.1">
    <property type="nucleotide sequence ID" value="NZ_JAFBBK010000001.1"/>
</dbReference>
<evidence type="ECO:0000259" key="5">
    <source>
        <dbReference type="Pfam" id="PF00171"/>
    </source>
</evidence>
<dbReference type="PANTHER" id="PTHR42804">
    <property type="entry name" value="ALDEHYDE DEHYDROGENASE"/>
    <property type="match status" value="1"/>
</dbReference>
<evidence type="ECO:0000313" key="6">
    <source>
        <dbReference type="EMBL" id="MBM7417448.1"/>
    </source>
</evidence>
<comment type="caution">
    <text evidence="6">The sequence shown here is derived from an EMBL/GenBank/DDBJ whole genome shotgun (WGS) entry which is preliminary data.</text>
</comment>
<gene>
    <name evidence="6" type="ORF">JOE42_004181</name>
</gene>
<dbReference type="Pfam" id="PF00171">
    <property type="entry name" value="Aldedh"/>
    <property type="match status" value="1"/>
</dbReference>
<evidence type="ECO:0000256" key="2">
    <source>
        <dbReference type="ARBA" id="ARBA00023002"/>
    </source>
</evidence>
<comment type="similarity">
    <text evidence="1 4">Belongs to the aldehyde dehydrogenase family.</text>
</comment>
<feature type="active site" evidence="3">
    <location>
        <position position="257"/>
    </location>
</feature>